<dbReference type="PROSITE" id="PS50110">
    <property type="entry name" value="RESPONSE_REGULATORY"/>
    <property type="match status" value="2"/>
</dbReference>
<dbReference type="GO" id="GO:0005886">
    <property type="term" value="C:plasma membrane"/>
    <property type="evidence" value="ECO:0007669"/>
    <property type="project" value="TreeGrafter"/>
</dbReference>
<dbReference type="GO" id="GO:1902201">
    <property type="term" value="P:negative regulation of bacterial-type flagellum-dependent cell motility"/>
    <property type="evidence" value="ECO:0007669"/>
    <property type="project" value="TreeGrafter"/>
</dbReference>
<comment type="catalytic activity">
    <reaction evidence="2">
        <text>2 GTP = 3',3'-c-di-GMP + 2 diphosphate</text>
        <dbReference type="Rhea" id="RHEA:24898"/>
        <dbReference type="ChEBI" id="CHEBI:33019"/>
        <dbReference type="ChEBI" id="CHEBI:37565"/>
        <dbReference type="ChEBI" id="CHEBI:58805"/>
        <dbReference type="EC" id="2.7.7.65"/>
    </reaction>
</comment>
<dbReference type="SMART" id="SM00448">
    <property type="entry name" value="REC"/>
    <property type="match status" value="2"/>
</dbReference>
<dbReference type="CDD" id="cd01949">
    <property type="entry name" value="GGDEF"/>
    <property type="match status" value="1"/>
</dbReference>
<feature type="modified residue" description="4-aspartylphosphate" evidence="3">
    <location>
        <position position="53"/>
    </location>
</feature>
<dbReference type="Pfam" id="PF00072">
    <property type="entry name" value="Response_reg"/>
    <property type="match status" value="2"/>
</dbReference>
<comment type="caution">
    <text evidence="3">Lacks conserved residue(s) required for the propagation of feature annotation.</text>
</comment>
<evidence type="ECO:0000256" key="2">
    <source>
        <dbReference type="ARBA" id="ARBA00034247"/>
    </source>
</evidence>
<name>A0A370LCC5_9HYPH</name>
<dbReference type="FunFam" id="3.30.70.270:FF:000001">
    <property type="entry name" value="Diguanylate cyclase domain protein"/>
    <property type="match status" value="1"/>
</dbReference>
<dbReference type="AlphaFoldDB" id="A0A370LCC5"/>
<dbReference type="RefSeq" id="WP_114827729.1">
    <property type="nucleotide sequence ID" value="NZ_QQTO01000019.1"/>
</dbReference>
<dbReference type="CDD" id="cd17538">
    <property type="entry name" value="REC_D1_PleD-like"/>
    <property type="match status" value="1"/>
</dbReference>
<evidence type="ECO:0000259" key="4">
    <source>
        <dbReference type="PROSITE" id="PS50110"/>
    </source>
</evidence>
<proteinExistence type="predicted"/>
<dbReference type="SUPFAM" id="SSF55073">
    <property type="entry name" value="Nucleotide cyclase"/>
    <property type="match status" value="1"/>
</dbReference>
<keyword evidence="7" id="KW-1185">Reference proteome</keyword>
<dbReference type="FunFam" id="3.40.50.2300:FF:000574">
    <property type="entry name" value="Response regulator PleD"/>
    <property type="match status" value="1"/>
</dbReference>
<evidence type="ECO:0000256" key="1">
    <source>
        <dbReference type="ARBA" id="ARBA00012528"/>
    </source>
</evidence>
<dbReference type="Gene3D" id="3.30.70.270">
    <property type="match status" value="1"/>
</dbReference>
<keyword evidence="3" id="KW-0597">Phosphoprotein</keyword>
<evidence type="ECO:0000313" key="6">
    <source>
        <dbReference type="EMBL" id="RDJ29616.1"/>
    </source>
</evidence>
<dbReference type="NCBIfam" id="TIGR00254">
    <property type="entry name" value="GGDEF"/>
    <property type="match status" value="1"/>
</dbReference>
<dbReference type="InterPro" id="IPR029787">
    <property type="entry name" value="Nucleotide_cyclase"/>
</dbReference>
<feature type="domain" description="Response regulatory" evidence="4">
    <location>
        <begin position="4"/>
        <end position="120"/>
    </location>
</feature>
<dbReference type="GO" id="GO:0000160">
    <property type="term" value="P:phosphorelay signal transduction system"/>
    <property type="evidence" value="ECO:0007669"/>
    <property type="project" value="InterPro"/>
</dbReference>
<organism evidence="6 7">
    <name type="scientific">Bosea caraganae</name>
    <dbReference type="NCBI Taxonomy" id="2763117"/>
    <lineage>
        <taxon>Bacteria</taxon>
        <taxon>Pseudomonadati</taxon>
        <taxon>Pseudomonadota</taxon>
        <taxon>Alphaproteobacteria</taxon>
        <taxon>Hyphomicrobiales</taxon>
        <taxon>Boseaceae</taxon>
        <taxon>Bosea</taxon>
    </lineage>
</organism>
<dbReference type="NCBIfam" id="NF007135">
    <property type="entry name" value="PRK09581.1"/>
    <property type="match status" value="1"/>
</dbReference>
<feature type="domain" description="Response regulatory" evidence="4">
    <location>
        <begin position="157"/>
        <end position="272"/>
    </location>
</feature>
<reference evidence="7" key="1">
    <citation type="submission" date="2018-07" db="EMBL/GenBank/DDBJ databases">
        <authorList>
            <person name="Safronova V.I."/>
            <person name="Chirak E.R."/>
            <person name="Sazanova A.L."/>
        </authorList>
    </citation>
    <scope>NUCLEOTIDE SEQUENCE [LARGE SCALE GENOMIC DNA]</scope>
    <source>
        <strain evidence="7">RCAM04685</strain>
    </source>
</reference>
<dbReference type="InterPro" id="IPR043128">
    <property type="entry name" value="Rev_trsase/Diguanyl_cyclase"/>
</dbReference>
<dbReference type="PANTHER" id="PTHR45138">
    <property type="entry name" value="REGULATORY COMPONENTS OF SENSORY TRANSDUCTION SYSTEM"/>
    <property type="match status" value="1"/>
</dbReference>
<dbReference type="Gene3D" id="3.40.50.2300">
    <property type="match status" value="2"/>
</dbReference>
<dbReference type="SMART" id="SM00267">
    <property type="entry name" value="GGDEF"/>
    <property type="match status" value="1"/>
</dbReference>
<protein>
    <recommendedName>
        <fullName evidence="1">diguanylate cyclase</fullName>
        <ecNumber evidence="1">2.7.7.65</ecNumber>
    </recommendedName>
</protein>
<accession>A0A370LCC5</accession>
<dbReference type="Proteomes" id="UP000255207">
    <property type="component" value="Unassembled WGS sequence"/>
</dbReference>
<dbReference type="PROSITE" id="PS50887">
    <property type="entry name" value="GGDEF"/>
    <property type="match status" value="1"/>
</dbReference>
<evidence type="ECO:0000313" key="7">
    <source>
        <dbReference type="Proteomes" id="UP000255207"/>
    </source>
</evidence>
<dbReference type="EMBL" id="QQTP01000001">
    <property type="protein sequence ID" value="RDJ29616.1"/>
    <property type="molecule type" value="Genomic_DNA"/>
</dbReference>
<dbReference type="SUPFAM" id="SSF52172">
    <property type="entry name" value="CheY-like"/>
    <property type="match status" value="2"/>
</dbReference>
<evidence type="ECO:0000256" key="3">
    <source>
        <dbReference type="PROSITE-ProRule" id="PRU00169"/>
    </source>
</evidence>
<dbReference type="InterPro" id="IPR050469">
    <property type="entry name" value="Diguanylate_Cyclase"/>
</dbReference>
<dbReference type="InterPro" id="IPR011006">
    <property type="entry name" value="CheY-like_superfamily"/>
</dbReference>
<dbReference type="PANTHER" id="PTHR45138:SF9">
    <property type="entry name" value="DIGUANYLATE CYCLASE DGCM-RELATED"/>
    <property type="match status" value="1"/>
</dbReference>
<dbReference type="Pfam" id="PF00990">
    <property type="entry name" value="GGDEF"/>
    <property type="match status" value="1"/>
</dbReference>
<dbReference type="InterPro" id="IPR000160">
    <property type="entry name" value="GGDEF_dom"/>
</dbReference>
<feature type="domain" description="GGDEF" evidence="5">
    <location>
        <begin position="322"/>
        <end position="457"/>
    </location>
</feature>
<dbReference type="OrthoDB" id="9812260at2"/>
<sequence>MSARVLVVDDILINVKLLEAKLSAEYFDVVTALNGLDALAICERGEADIVLLDVMMPGMNGFEVCQRLKSGPNTAHIPVVMVTALDQPSDRLKGLDAGADDFLTKPLDDTALFARVRSLVRLKSVTDELRNRALASRRLGIADPLAAAASETGLNGRILLIEDRPASQERLSTALSAFHVVDVEADPHQALIKAAEGEYEAVLVSLDLQDHDGLRLCSQLRSLERTRDVPVLMLGEADDRARILRGLEIGAHDFLVRPVDRNELLARVRTQVRRKRFTERLRDSVQSSMEMAVMDQLTGLHNRRYLDTRTAVLFDESVLRARSLALLVLDVDRFKTVNDTWGHDAGDEVLREFADRVRACTRGIDLVARMGGEEVVVVLPDTTLEAAHAVAERIRERVEAEPFSIHRNARAISVTVSIGVASRRAGDASPAEMAKRADDALYRAKESGRNRVIVASAA</sequence>
<gene>
    <name evidence="6" type="ORF">DWE98_03515</name>
</gene>
<dbReference type="GO" id="GO:0043709">
    <property type="term" value="P:cell adhesion involved in single-species biofilm formation"/>
    <property type="evidence" value="ECO:0007669"/>
    <property type="project" value="TreeGrafter"/>
</dbReference>
<dbReference type="EC" id="2.7.7.65" evidence="1"/>
<dbReference type="GO" id="GO:0052621">
    <property type="term" value="F:diguanylate cyclase activity"/>
    <property type="evidence" value="ECO:0007669"/>
    <property type="project" value="UniProtKB-EC"/>
</dbReference>
<comment type="caution">
    <text evidence="6">The sequence shown here is derived from an EMBL/GenBank/DDBJ whole genome shotgun (WGS) entry which is preliminary data.</text>
</comment>
<evidence type="ECO:0000259" key="5">
    <source>
        <dbReference type="PROSITE" id="PS50887"/>
    </source>
</evidence>
<dbReference type="CDD" id="cd17539">
    <property type="entry name" value="psREC-like_D2_PleD"/>
    <property type="match status" value="1"/>
</dbReference>
<dbReference type="InterPro" id="IPR001789">
    <property type="entry name" value="Sig_transdc_resp-reg_receiver"/>
</dbReference>